<reference evidence="1 2" key="1">
    <citation type="journal article" date="2022" name="bioRxiv">
        <title>The genome of the oomycete Peronosclerospora sorghi, a cosmopolitan pathogen of maize and sorghum, is inflated with dispersed pseudogenes.</title>
        <authorList>
            <person name="Fletcher K."/>
            <person name="Martin F."/>
            <person name="Isakeit T."/>
            <person name="Cavanaugh K."/>
            <person name="Magill C."/>
            <person name="Michelmore R."/>
        </authorList>
    </citation>
    <scope>NUCLEOTIDE SEQUENCE [LARGE SCALE GENOMIC DNA]</scope>
    <source>
        <strain evidence="1">P6</strain>
    </source>
</reference>
<proteinExistence type="predicted"/>
<organism evidence="1 2">
    <name type="scientific">Peronosclerospora sorghi</name>
    <dbReference type="NCBI Taxonomy" id="230839"/>
    <lineage>
        <taxon>Eukaryota</taxon>
        <taxon>Sar</taxon>
        <taxon>Stramenopiles</taxon>
        <taxon>Oomycota</taxon>
        <taxon>Peronosporomycetes</taxon>
        <taxon>Peronosporales</taxon>
        <taxon>Peronosporaceae</taxon>
        <taxon>Peronosclerospora</taxon>
    </lineage>
</organism>
<dbReference type="Proteomes" id="UP001163321">
    <property type="component" value="Chromosome 8"/>
</dbReference>
<protein>
    <submittedName>
        <fullName evidence="1">Uncharacterized protein</fullName>
    </submittedName>
</protein>
<accession>A0ACC0VQL9</accession>
<name>A0ACC0VQL9_9STRA</name>
<gene>
    <name evidence="1" type="ORF">PsorP6_003239</name>
</gene>
<comment type="caution">
    <text evidence="1">The sequence shown here is derived from an EMBL/GenBank/DDBJ whole genome shotgun (WGS) entry which is preliminary data.</text>
</comment>
<evidence type="ECO:0000313" key="2">
    <source>
        <dbReference type="Proteomes" id="UP001163321"/>
    </source>
</evidence>
<keyword evidence="2" id="KW-1185">Reference proteome</keyword>
<evidence type="ECO:0000313" key="1">
    <source>
        <dbReference type="EMBL" id="KAI9908597.1"/>
    </source>
</evidence>
<dbReference type="EMBL" id="CM047587">
    <property type="protein sequence ID" value="KAI9908597.1"/>
    <property type="molecule type" value="Genomic_DNA"/>
</dbReference>
<sequence>MTHPEFLLSTRVVFRTVQHGGTHLQASWRLVRTFSEFQVLDSQLRHAFPEQMKPVAPPPPHRRRTWLRRHCHATFLAKRCAELNVYLKQLLSIQHLNLTRFHNPQASLVLRCFCNFDAALITANVTLVPNQWEHCILNLETRDDGCKTGKYNTIDSSVYSELEKVEEGDEGKNESDNREQLIQARRQHRRTEKDASETQLDALESNLMDDKTREFVLCTKYECACRVSPFRVTYKQMTQLLRLRGYEVGYAPPESALTALYCILSKLQQYNDLDKRLYDAMTGTGQEISDTVMNDNLQLAQGVDLLRQTLANYGLLYVQYLERHFRTPAVDLKKRLHEFKSRRQARVGAVELVLLATMLNLSIRLITNDHEGSEQQIVPLPGLRSIREGERIDVTCGYMMPTLVCVHGYYLLAEGAEKEEEKEDETERRRMWQGLDELDRRLMAEIEHAMTSGSDVVDLAFDFDVAESLNAAILDAVWEDCAQNPNLFHLFHHQARMFGKGRTTARSFMQYLEVAFGFEGASYLVDFLLHVLPEEELRKQLLQARWMRLHRQLTKRLSPGVS</sequence>